<evidence type="ECO:0000313" key="7">
    <source>
        <dbReference type="EMBL" id="KAK5631698.1"/>
    </source>
</evidence>
<feature type="DNA-binding region" description="Fork-head" evidence="5">
    <location>
        <begin position="173"/>
        <end position="233"/>
    </location>
</feature>
<dbReference type="PROSITE" id="PS50039">
    <property type="entry name" value="FORK_HEAD_3"/>
    <property type="match status" value="1"/>
</dbReference>
<evidence type="ECO:0000256" key="4">
    <source>
        <dbReference type="ARBA" id="ARBA00023242"/>
    </source>
</evidence>
<dbReference type="AlphaFoldDB" id="A0AAN7URY6"/>
<dbReference type="Proteomes" id="UP001305414">
    <property type="component" value="Unassembled WGS sequence"/>
</dbReference>
<comment type="caution">
    <text evidence="7">The sequence shown here is derived from an EMBL/GenBank/DDBJ whole genome shotgun (WGS) entry which is preliminary data.</text>
</comment>
<dbReference type="EMBL" id="JAWHQM010000020">
    <property type="protein sequence ID" value="KAK5631698.1"/>
    <property type="molecule type" value="Genomic_DNA"/>
</dbReference>
<dbReference type="InterPro" id="IPR045912">
    <property type="entry name" value="FOXJ2/3-like"/>
</dbReference>
<proteinExistence type="predicted"/>
<dbReference type="InterPro" id="IPR001766">
    <property type="entry name" value="Fork_head_dom"/>
</dbReference>
<evidence type="ECO:0000256" key="1">
    <source>
        <dbReference type="ARBA" id="ARBA00023015"/>
    </source>
</evidence>
<dbReference type="PANTHER" id="PTHR46078">
    <property type="entry name" value="FORKHEAD BOX PROTEIN J2 FAMILY MEMBER"/>
    <property type="match status" value="1"/>
</dbReference>
<keyword evidence="8" id="KW-1185">Reference proteome</keyword>
<evidence type="ECO:0000259" key="6">
    <source>
        <dbReference type="PROSITE" id="PS50039"/>
    </source>
</evidence>
<dbReference type="PRINTS" id="PR00053">
    <property type="entry name" value="FORKHEAD"/>
</dbReference>
<organism evidence="7 8">
    <name type="scientific">Xylaria bambusicola</name>
    <dbReference type="NCBI Taxonomy" id="326684"/>
    <lineage>
        <taxon>Eukaryota</taxon>
        <taxon>Fungi</taxon>
        <taxon>Dikarya</taxon>
        <taxon>Ascomycota</taxon>
        <taxon>Pezizomycotina</taxon>
        <taxon>Sordariomycetes</taxon>
        <taxon>Xylariomycetidae</taxon>
        <taxon>Xylariales</taxon>
        <taxon>Xylariaceae</taxon>
        <taxon>Xylaria</taxon>
    </lineage>
</organism>
<evidence type="ECO:0000313" key="8">
    <source>
        <dbReference type="Proteomes" id="UP001305414"/>
    </source>
</evidence>
<dbReference type="SMART" id="SM00339">
    <property type="entry name" value="FH"/>
    <property type="match status" value="1"/>
</dbReference>
<dbReference type="Pfam" id="PF00250">
    <property type="entry name" value="Forkhead"/>
    <property type="match status" value="1"/>
</dbReference>
<comment type="subcellular location">
    <subcellularLocation>
        <location evidence="5">Nucleus</location>
    </subcellularLocation>
</comment>
<dbReference type="InterPro" id="IPR036390">
    <property type="entry name" value="WH_DNA-bd_sf"/>
</dbReference>
<dbReference type="GO" id="GO:0000981">
    <property type="term" value="F:DNA-binding transcription factor activity, RNA polymerase II-specific"/>
    <property type="evidence" value="ECO:0007669"/>
    <property type="project" value="TreeGrafter"/>
</dbReference>
<dbReference type="GO" id="GO:0005634">
    <property type="term" value="C:nucleus"/>
    <property type="evidence" value="ECO:0007669"/>
    <property type="project" value="UniProtKB-SubCell"/>
</dbReference>
<dbReference type="InterPro" id="IPR036388">
    <property type="entry name" value="WH-like_DNA-bd_sf"/>
</dbReference>
<protein>
    <recommendedName>
        <fullName evidence="6">Fork-head domain-containing protein</fullName>
    </recommendedName>
</protein>
<evidence type="ECO:0000256" key="5">
    <source>
        <dbReference type="PROSITE-ProRule" id="PRU00089"/>
    </source>
</evidence>
<keyword evidence="3" id="KW-0804">Transcription</keyword>
<name>A0AAN7URY6_9PEZI</name>
<sequence>MPPNFPDLTPPSDNEEYFASTCAELESLLAEASIPDFDQAYQPGISTPSGSMLLTPSSSTLTEGADDLLQLGSPSIYPDPQAHEVFQYATVESLQWSLAKSPQPGFAQFSWDSPYSNMPGGVWSALPESQLEYQPRQMPVVDYGSIYEEPTVMSPPREQNLPSELLRDARNVKVNMPYAQYIRLALLSVESHSMSLAQIYQWFRDNTDKASDVSKGWQNSIRHNLSMNKVRVA</sequence>
<dbReference type="SUPFAM" id="SSF46785">
    <property type="entry name" value="Winged helix' DNA-binding domain"/>
    <property type="match status" value="1"/>
</dbReference>
<dbReference type="GO" id="GO:0000978">
    <property type="term" value="F:RNA polymerase II cis-regulatory region sequence-specific DNA binding"/>
    <property type="evidence" value="ECO:0007669"/>
    <property type="project" value="TreeGrafter"/>
</dbReference>
<keyword evidence="4 5" id="KW-0539">Nucleus</keyword>
<dbReference type="InterPro" id="IPR030456">
    <property type="entry name" value="TF_fork_head_CS_2"/>
</dbReference>
<dbReference type="PROSITE" id="PS00658">
    <property type="entry name" value="FORK_HEAD_2"/>
    <property type="match status" value="1"/>
</dbReference>
<evidence type="ECO:0000256" key="3">
    <source>
        <dbReference type="ARBA" id="ARBA00023163"/>
    </source>
</evidence>
<reference evidence="7 8" key="1">
    <citation type="submission" date="2023-10" db="EMBL/GenBank/DDBJ databases">
        <title>Draft genome sequence of Xylaria bambusicola isolate GMP-LS, the root and basal stem rot pathogen of sugarcane in Indonesia.</title>
        <authorList>
            <person name="Selvaraj P."/>
            <person name="Muralishankar V."/>
            <person name="Muruganantham S."/>
            <person name="Sp S."/>
            <person name="Haryani S."/>
            <person name="Lau K.J.X."/>
            <person name="Naqvi N.I."/>
        </authorList>
    </citation>
    <scope>NUCLEOTIDE SEQUENCE [LARGE SCALE GENOMIC DNA]</scope>
    <source>
        <strain evidence="7">GMP-LS</strain>
    </source>
</reference>
<dbReference type="PANTHER" id="PTHR46078:SF2">
    <property type="entry name" value="FORK-HEAD DOMAIN-CONTAINING PROTEIN"/>
    <property type="match status" value="1"/>
</dbReference>
<gene>
    <name evidence="7" type="ORF">RRF57_007412</name>
</gene>
<keyword evidence="2 5" id="KW-0238">DNA-binding</keyword>
<keyword evidence="1" id="KW-0805">Transcription regulation</keyword>
<feature type="domain" description="Fork-head" evidence="6">
    <location>
        <begin position="173"/>
        <end position="233"/>
    </location>
</feature>
<evidence type="ECO:0000256" key="2">
    <source>
        <dbReference type="ARBA" id="ARBA00023125"/>
    </source>
</evidence>
<accession>A0AAN7URY6</accession>
<dbReference type="Gene3D" id="1.10.10.10">
    <property type="entry name" value="Winged helix-like DNA-binding domain superfamily/Winged helix DNA-binding domain"/>
    <property type="match status" value="1"/>
</dbReference>